<evidence type="ECO:0000256" key="8">
    <source>
        <dbReference type="ARBA" id="ARBA00022825"/>
    </source>
</evidence>
<dbReference type="GO" id="GO:0045892">
    <property type="term" value="P:negative regulation of DNA-templated transcription"/>
    <property type="evidence" value="ECO:0007669"/>
    <property type="project" value="UniProtKB-ARBA"/>
</dbReference>
<protein>
    <recommendedName>
        <fullName evidence="17">Sulfurtransferase</fullName>
        <ecNumber evidence="18">3.4.21.-</ecNumber>
    </recommendedName>
</protein>
<dbReference type="GO" id="GO:0004252">
    <property type="term" value="F:serine-type endopeptidase activity"/>
    <property type="evidence" value="ECO:0007669"/>
    <property type="project" value="InterPro"/>
</dbReference>
<evidence type="ECO:0000256" key="4">
    <source>
        <dbReference type="ARBA" id="ARBA00022679"/>
    </source>
</evidence>
<evidence type="ECO:0000313" key="24">
    <source>
        <dbReference type="Ensembl" id="ENSBIXP00000024688.1"/>
    </source>
</evidence>
<evidence type="ECO:0000259" key="23">
    <source>
        <dbReference type="PROSITE" id="PS50240"/>
    </source>
</evidence>
<dbReference type="SMART" id="SM00450">
    <property type="entry name" value="RHOD"/>
    <property type="match status" value="1"/>
</dbReference>
<evidence type="ECO:0000256" key="11">
    <source>
        <dbReference type="ARBA" id="ARBA00023136"/>
    </source>
</evidence>
<sequence length="924" mass="102171">MGFLVSMSWTNHWVNFCLGAPGTPPTCGPLSSLALCGQFVTTQTLNDNDKDDGSDDGALEAQGYKAEVTVSQVYSGSLRVLNRHFSQDLARRESSAFRSETAKAQKMLKELIASTPLGTYYNSSAVYSFGEGPFTCFFWFILQIPEHRRPMLSPDVVRALLAEELLSAVNSSAPAPYRTEYEVDPEGLVILEASVKDIVALNSTLGCYRYSYVGQGQALRLKGPDTLASSCLWHLQGPQDLMLKLRLEWKLADCRDRLAMYDVAGPLERRLITSVYGCSRQEPVVEVLASGAIMAVVWKKGLHSYYDPFVLSVQPVTIQACEVNLTLEGRLEPQGVLSTPYFPSYYSPSTHCSWHLTVPSLDYGLALWFDAYALRRQKYNMPCTQGQWTIQNRRLCGLRTLQPYAERIPVVASAGITINFTSQISLTGPGVQVHYSLYNQSDPCPGEFLCSVNGLCVPTCDGVKDCPNGLDERNCVCRATFQCQEDSTCIPLSRVCDRQPDCLNGSDEEQCQEGVPCGTFTFRCEDHSCVKKPNPQCDGHPDCRDGSDEQHCDCGLQGPLGRIVGGAVSSEGEWPWQASLQVRGRHICGGALIADRWVITAAHCFQEESMASPALWTVFLGKVWQSSRWPGEVSFKVSRLLLHPYHEEDSHDYDVALLQLDHPVVRSATVQPICLPARSHFFEAGLHCWITGWGALREGGPTSNGLQKVDVQLIPQDLCSEAYRYQVTPRMLCAGYRNGKKDACQGDSGGPLVCKEPSGRWFLAGLVSWGLGCGRPNYFGVYTRITGVIGWIQQVLENLESKRFQLVDSRAQGRYLGTQPEPDAVGLDSGHIRGSVNMPFMNFLTEDGFEKSPEELRAMFEAKKVDLTKPLIATCRKGVTACHIALAAYLCGKPDVAIYDGSWFEWFHRAPPETWVSQGKGGKA</sequence>
<dbReference type="FunFam" id="3.40.250.10:FF:000001">
    <property type="entry name" value="Sulfurtransferase"/>
    <property type="match status" value="1"/>
</dbReference>
<proteinExistence type="predicted"/>
<dbReference type="InterPro" id="IPR035914">
    <property type="entry name" value="Sperma_CUB_dom_sf"/>
</dbReference>
<dbReference type="Proteomes" id="UP000314981">
    <property type="component" value="Chromosome 5"/>
</dbReference>
<dbReference type="PRINTS" id="PR00722">
    <property type="entry name" value="CHYMOTRYPSIN"/>
</dbReference>
<feature type="disulfide bond" evidence="16">
    <location>
        <begin position="460"/>
        <end position="475"/>
    </location>
</feature>
<dbReference type="PANTHER" id="PTHR24252">
    <property type="entry name" value="ACROSIN-RELATED"/>
    <property type="match status" value="1"/>
</dbReference>
<dbReference type="GO" id="GO:0006508">
    <property type="term" value="P:proteolysis"/>
    <property type="evidence" value="ECO:0007669"/>
    <property type="project" value="UniProtKB-KW"/>
</dbReference>
<dbReference type="AlphaFoldDB" id="A0A4W2DKQ4"/>
<dbReference type="GO" id="GO:0060586">
    <property type="term" value="P:multicellular organismal-level iron ion homeostasis"/>
    <property type="evidence" value="ECO:0007669"/>
    <property type="project" value="UniProtKB-ARBA"/>
</dbReference>
<keyword evidence="2" id="KW-1003">Cell membrane</keyword>
<feature type="signal peptide" evidence="19">
    <location>
        <begin position="1"/>
        <end position="19"/>
    </location>
</feature>
<evidence type="ECO:0000259" key="21">
    <source>
        <dbReference type="PROSITE" id="PS50024"/>
    </source>
</evidence>
<dbReference type="InterPro" id="IPR033116">
    <property type="entry name" value="TRYPSIN_SER"/>
</dbReference>
<dbReference type="FunFam" id="2.60.120.290:FF:000027">
    <property type="entry name" value="Transmembrane serine protease 6"/>
    <property type="match status" value="1"/>
</dbReference>
<evidence type="ECO:0000313" key="25">
    <source>
        <dbReference type="Proteomes" id="UP000314981"/>
    </source>
</evidence>
<dbReference type="Pfam" id="PF01390">
    <property type="entry name" value="SEA"/>
    <property type="match status" value="1"/>
</dbReference>
<dbReference type="InterPro" id="IPR009003">
    <property type="entry name" value="Peptidase_S1_PA"/>
</dbReference>
<keyword evidence="8 18" id="KW-0720">Serine protease</keyword>
<dbReference type="SMART" id="SM00192">
    <property type="entry name" value="LDLa"/>
    <property type="match status" value="3"/>
</dbReference>
<dbReference type="InterPro" id="IPR002172">
    <property type="entry name" value="LDrepeatLR_classA_rpt"/>
</dbReference>
<keyword evidence="7 18" id="KW-0378">Hydrolase</keyword>
<dbReference type="GO" id="GO:0004792">
    <property type="term" value="F:thiosulfate-cyanide sulfurtransferase activity"/>
    <property type="evidence" value="ECO:0007669"/>
    <property type="project" value="InterPro"/>
</dbReference>
<feature type="domain" description="SEA" evidence="21">
    <location>
        <begin position="70"/>
        <end position="195"/>
    </location>
</feature>
<keyword evidence="6" id="KW-0677">Repeat</keyword>
<dbReference type="CDD" id="cd00041">
    <property type="entry name" value="CUB"/>
    <property type="match status" value="1"/>
</dbReference>
<dbReference type="Gene3D" id="4.10.400.10">
    <property type="entry name" value="Low-density Lipoprotein Receptor"/>
    <property type="match status" value="3"/>
</dbReference>
<dbReference type="InterPro" id="IPR000859">
    <property type="entry name" value="CUB_dom"/>
</dbReference>
<dbReference type="PROSITE" id="PS00135">
    <property type="entry name" value="TRYPSIN_SER"/>
    <property type="match status" value="1"/>
</dbReference>
<dbReference type="SUPFAM" id="SSF49854">
    <property type="entry name" value="Spermadhesin, CUB domain"/>
    <property type="match status" value="2"/>
</dbReference>
<dbReference type="Pfam" id="PF00089">
    <property type="entry name" value="Trypsin"/>
    <property type="match status" value="1"/>
</dbReference>
<evidence type="ECO:0000259" key="22">
    <source>
        <dbReference type="PROSITE" id="PS50206"/>
    </source>
</evidence>
<dbReference type="InterPro" id="IPR036055">
    <property type="entry name" value="LDL_receptor-like_sf"/>
</dbReference>
<dbReference type="GO" id="GO:0005886">
    <property type="term" value="C:plasma membrane"/>
    <property type="evidence" value="ECO:0007669"/>
    <property type="project" value="UniProtKB-SubCell"/>
</dbReference>
<organism evidence="24 25">
    <name type="scientific">Bos indicus x Bos taurus</name>
    <name type="common">Hybrid cattle</name>
    <dbReference type="NCBI Taxonomy" id="30522"/>
    <lineage>
        <taxon>Eukaryota</taxon>
        <taxon>Metazoa</taxon>
        <taxon>Chordata</taxon>
        <taxon>Craniata</taxon>
        <taxon>Vertebrata</taxon>
        <taxon>Euteleostomi</taxon>
        <taxon>Mammalia</taxon>
        <taxon>Eutheria</taxon>
        <taxon>Laurasiatheria</taxon>
        <taxon>Artiodactyla</taxon>
        <taxon>Ruminantia</taxon>
        <taxon>Pecora</taxon>
        <taxon>Bovidae</taxon>
        <taxon>Bovinae</taxon>
        <taxon>Bos</taxon>
    </lineage>
</organism>
<feature type="domain" description="Rhodanese" evidence="22">
    <location>
        <begin position="800"/>
        <end position="915"/>
    </location>
</feature>
<evidence type="ECO:0000256" key="6">
    <source>
        <dbReference type="ARBA" id="ARBA00022737"/>
    </source>
</evidence>
<evidence type="ECO:0000256" key="14">
    <source>
        <dbReference type="ARBA" id="ARBA00023180"/>
    </source>
</evidence>
<comment type="caution">
    <text evidence="16">Lacks conserved residue(s) required for the propagation of feature annotation.</text>
</comment>
<evidence type="ECO:0000256" key="3">
    <source>
        <dbReference type="ARBA" id="ARBA00022670"/>
    </source>
</evidence>
<evidence type="ECO:0000256" key="10">
    <source>
        <dbReference type="ARBA" id="ARBA00022989"/>
    </source>
</evidence>
<feature type="domain" description="Peptidase S1" evidence="23">
    <location>
        <begin position="563"/>
        <end position="797"/>
    </location>
</feature>
<keyword evidence="3 18" id="KW-0645">Protease</keyword>
<dbReference type="PROSITE" id="PS01180">
    <property type="entry name" value="CUB"/>
    <property type="match status" value="1"/>
</dbReference>
<evidence type="ECO:0000256" key="19">
    <source>
        <dbReference type="SAM" id="SignalP"/>
    </source>
</evidence>
<dbReference type="PROSITE" id="PS50024">
    <property type="entry name" value="SEA"/>
    <property type="match status" value="1"/>
</dbReference>
<evidence type="ECO:0000256" key="9">
    <source>
        <dbReference type="ARBA" id="ARBA00022968"/>
    </source>
</evidence>
<feature type="disulfide bond" evidence="16">
    <location>
        <begin position="537"/>
        <end position="552"/>
    </location>
</feature>
<reference evidence="24" key="2">
    <citation type="submission" date="2025-08" db="UniProtKB">
        <authorList>
            <consortium name="Ensembl"/>
        </authorList>
    </citation>
    <scope>IDENTIFICATION</scope>
</reference>
<dbReference type="PROSITE" id="PS00683">
    <property type="entry name" value="RHODANESE_2"/>
    <property type="match status" value="1"/>
</dbReference>
<feature type="disulfide bond" evidence="16">
    <location>
        <begin position="496"/>
        <end position="511"/>
    </location>
</feature>
<dbReference type="CDD" id="cd00190">
    <property type="entry name" value="Tryp_SPc"/>
    <property type="match status" value="1"/>
</dbReference>
<dbReference type="SUPFAM" id="SSF57424">
    <property type="entry name" value="LDL receptor-like module"/>
    <property type="match status" value="3"/>
</dbReference>
<dbReference type="EC" id="3.4.21.-" evidence="18"/>
<evidence type="ECO:0000256" key="16">
    <source>
        <dbReference type="PROSITE-ProRule" id="PRU00124"/>
    </source>
</evidence>
<keyword evidence="10" id="KW-1133">Transmembrane helix</keyword>
<dbReference type="CDD" id="cd00112">
    <property type="entry name" value="LDLa"/>
    <property type="match status" value="3"/>
</dbReference>
<dbReference type="PANTHER" id="PTHR24252:SF20">
    <property type="entry name" value="LOW QUALITY PROTEIN: TRANSMEMBRANE PROTEASE SERINE 6"/>
    <property type="match status" value="1"/>
</dbReference>
<gene>
    <name evidence="24" type="primary">TST</name>
</gene>
<feature type="chain" id="PRO_5021321074" description="Sulfurtransferase" evidence="19">
    <location>
        <begin position="20"/>
        <end position="924"/>
    </location>
</feature>
<dbReference type="Gene3D" id="3.30.70.960">
    <property type="entry name" value="SEA domain"/>
    <property type="match status" value="1"/>
</dbReference>
<dbReference type="SUPFAM" id="SSF52821">
    <property type="entry name" value="Rhodanese/Cell cycle control phosphatase"/>
    <property type="match status" value="1"/>
</dbReference>
<dbReference type="PROSITE" id="PS50206">
    <property type="entry name" value="RHODANESE_3"/>
    <property type="match status" value="1"/>
</dbReference>
<keyword evidence="14" id="KW-0325">Glycoprotein</keyword>
<accession>A0A4W2DKQ4</accession>
<reference evidence="24 25" key="1">
    <citation type="submission" date="2018-11" db="EMBL/GenBank/DDBJ databases">
        <title>Haplotype-resolved cattle genomes.</title>
        <authorList>
            <person name="Low W.Y."/>
            <person name="Tearle R."/>
            <person name="Bickhart D.M."/>
            <person name="Rosen B.D."/>
            <person name="Koren S."/>
            <person name="Rhie A."/>
            <person name="Hiendleder S."/>
            <person name="Phillippy A.M."/>
            <person name="Smith T.P.L."/>
            <person name="Williams J.L."/>
        </authorList>
    </citation>
    <scope>NUCLEOTIDE SEQUENCE [LARGE SCALE GENOMIC DNA]</scope>
</reference>
<evidence type="ECO:0000256" key="1">
    <source>
        <dbReference type="ARBA" id="ARBA00004401"/>
    </source>
</evidence>
<reference evidence="24" key="3">
    <citation type="submission" date="2025-09" db="UniProtKB">
        <authorList>
            <consortium name="Ensembl"/>
        </authorList>
    </citation>
    <scope>IDENTIFICATION</scope>
</reference>
<dbReference type="InterPro" id="IPR001307">
    <property type="entry name" value="Thiosulphate_STrfase_CS"/>
</dbReference>
<dbReference type="FunFam" id="2.40.10.10:FF:000003">
    <property type="entry name" value="Transmembrane serine protease 3"/>
    <property type="match status" value="1"/>
</dbReference>
<evidence type="ECO:0000256" key="5">
    <source>
        <dbReference type="ARBA" id="ARBA00022692"/>
    </source>
</evidence>
<evidence type="ECO:0000256" key="13">
    <source>
        <dbReference type="ARBA" id="ARBA00023157"/>
    </source>
</evidence>
<keyword evidence="13 16" id="KW-1015">Disulfide bond</keyword>
<dbReference type="PROSITE" id="PS00134">
    <property type="entry name" value="TRYPSIN_HIS"/>
    <property type="match status" value="1"/>
</dbReference>
<dbReference type="InterPro" id="IPR001314">
    <property type="entry name" value="Peptidase_S1A"/>
</dbReference>
<evidence type="ECO:0000256" key="2">
    <source>
        <dbReference type="ARBA" id="ARBA00022475"/>
    </source>
</evidence>
<evidence type="ECO:0000259" key="20">
    <source>
        <dbReference type="PROSITE" id="PS01180"/>
    </source>
</evidence>
<evidence type="ECO:0000256" key="12">
    <source>
        <dbReference type="ARBA" id="ARBA00023145"/>
    </source>
</evidence>
<dbReference type="Ensembl" id="ENSBIXT00000040985.1">
    <property type="protein sequence ID" value="ENSBIXP00000024688.1"/>
    <property type="gene ID" value="ENSBIXG00000005657.1"/>
</dbReference>
<comment type="subcellular location">
    <subcellularLocation>
        <location evidence="1">Cell membrane</location>
        <topology evidence="1">Single-pass type II membrane protein</topology>
    </subcellularLocation>
</comment>
<dbReference type="Gene3D" id="2.60.120.290">
    <property type="entry name" value="Spermadhesin, CUB domain"/>
    <property type="match status" value="1"/>
</dbReference>
<dbReference type="Gene3D" id="3.40.250.10">
    <property type="entry name" value="Rhodanese-like domain"/>
    <property type="match status" value="1"/>
</dbReference>
<evidence type="ECO:0000256" key="7">
    <source>
        <dbReference type="ARBA" id="ARBA00022801"/>
    </source>
</evidence>
<dbReference type="InterPro" id="IPR001254">
    <property type="entry name" value="Trypsin_dom"/>
</dbReference>
<name>A0A4W2DKQ4_BOBOX</name>
<dbReference type="InterPro" id="IPR036364">
    <property type="entry name" value="SEA_dom_sf"/>
</dbReference>
<keyword evidence="11" id="KW-0472">Membrane</keyword>
<dbReference type="InterPro" id="IPR018114">
    <property type="entry name" value="TRYPSIN_HIS"/>
</dbReference>
<evidence type="ECO:0000256" key="18">
    <source>
        <dbReference type="RuleBase" id="RU363034"/>
    </source>
</evidence>
<feature type="disulfide bond" evidence="16">
    <location>
        <begin position="517"/>
        <end position="529"/>
    </location>
</feature>
<feature type="domain" description="CUB" evidence="20">
    <location>
        <begin position="321"/>
        <end position="438"/>
    </location>
</feature>
<feature type="disulfide bond" evidence="16">
    <location>
        <begin position="477"/>
        <end position="489"/>
    </location>
</feature>
<dbReference type="Pfam" id="PF00581">
    <property type="entry name" value="Rhodanese"/>
    <property type="match status" value="1"/>
</dbReference>
<dbReference type="CDD" id="cd01445">
    <property type="entry name" value="TST_Repeats"/>
    <property type="match status" value="1"/>
</dbReference>
<comment type="subunit">
    <text evidence="15">Interacts with HJV.</text>
</comment>
<keyword evidence="25" id="KW-1185">Reference proteome</keyword>
<evidence type="ECO:0000256" key="15">
    <source>
        <dbReference type="ARBA" id="ARBA00062382"/>
    </source>
</evidence>
<dbReference type="InterPro" id="IPR043504">
    <property type="entry name" value="Peptidase_S1_PA_chymotrypsin"/>
</dbReference>
<keyword evidence="12" id="KW-0865">Zymogen</keyword>
<dbReference type="Pfam" id="PF00057">
    <property type="entry name" value="Ldl_recept_a"/>
    <property type="match status" value="2"/>
</dbReference>
<dbReference type="PROSITE" id="PS50068">
    <property type="entry name" value="LDLRA_2"/>
    <property type="match status" value="3"/>
</dbReference>
<dbReference type="FunFam" id="4.10.400.10:FF:000096">
    <property type="entry name" value="Transmembrane serine protease 6"/>
    <property type="match status" value="1"/>
</dbReference>
<dbReference type="FunFam" id="3.30.70.960:FF:000004">
    <property type="entry name" value="Transmembrane serine protease 6"/>
    <property type="match status" value="1"/>
</dbReference>
<dbReference type="Gene3D" id="2.40.10.10">
    <property type="entry name" value="Trypsin-like serine proteases"/>
    <property type="match status" value="1"/>
</dbReference>
<dbReference type="InterPro" id="IPR036873">
    <property type="entry name" value="Rhodanese-like_dom_sf"/>
</dbReference>
<dbReference type="PROSITE" id="PS50240">
    <property type="entry name" value="TRYPSIN_DOM"/>
    <property type="match status" value="1"/>
</dbReference>
<dbReference type="SUPFAM" id="SSF50494">
    <property type="entry name" value="Trypsin-like serine proteases"/>
    <property type="match status" value="1"/>
</dbReference>
<dbReference type="SMART" id="SM00020">
    <property type="entry name" value="Tryp_SPc"/>
    <property type="match status" value="1"/>
</dbReference>
<keyword evidence="4 17" id="KW-0808">Transferase</keyword>
<feature type="disulfide bond" evidence="16">
    <location>
        <begin position="444"/>
        <end position="456"/>
    </location>
</feature>
<dbReference type="InterPro" id="IPR001763">
    <property type="entry name" value="Rhodanese-like_dom"/>
</dbReference>
<evidence type="ECO:0000256" key="17">
    <source>
        <dbReference type="RuleBase" id="RU000507"/>
    </source>
</evidence>
<dbReference type="FunFam" id="4.10.400.10:FF:000097">
    <property type="entry name" value="Transmembrane serine protease 6"/>
    <property type="match status" value="1"/>
</dbReference>
<dbReference type="InterPro" id="IPR000082">
    <property type="entry name" value="SEA_dom"/>
</dbReference>
<keyword evidence="5" id="KW-0812">Transmembrane</keyword>
<keyword evidence="19" id="KW-0732">Signal</keyword>
<keyword evidence="9" id="KW-0735">Signal-anchor</keyword>
<dbReference type="SUPFAM" id="SSF82671">
    <property type="entry name" value="SEA domain"/>
    <property type="match status" value="1"/>
</dbReference>